<comment type="similarity">
    <text evidence="13">Belongs to the phospholipase D family. Cardiolipin synthase subfamily.</text>
</comment>
<evidence type="ECO:0000256" key="4">
    <source>
        <dbReference type="ARBA" id="ARBA00022679"/>
    </source>
</evidence>
<dbReference type="PROSITE" id="PS50035">
    <property type="entry name" value="PLD"/>
    <property type="match status" value="2"/>
</dbReference>
<dbReference type="CDD" id="cd09110">
    <property type="entry name" value="PLDc_CLS_1"/>
    <property type="match status" value="1"/>
</dbReference>
<evidence type="ECO:0000256" key="3">
    <source>
        <dbReference type="ARBA" id="ARBA00022516"/>
    </source>
</evidence>
<keyword evidence="9 13" id="KW-0472">Membrane</keyword>
<sequence length="485" mass="55094">MLYYTNTHFSSVITASVSIITSLTVLFVGLVIFMENRNPSSTMAWILILALVPVVGFIFYLLFGQSYRKRRKFDRKALQDAQMYLSFKNQDQRSDYSNFPVNQQKMFHLANNIAKSHLSLSTHTKVLTNGGMTFAAIVEELNKATHHIHIEYYIYRDDEIGKQIQNILLQKAKEGVKVRFLFDAVGSYKLPESFIEEMRAGGIEAIAFDPVTFPLFSSKVNYRNHRKIIVIDGQVGFIGGLNVGDEYLSRSTTYGFWRDTHLLVTGEAVRTLQFIFMTDWYHMTGKTYSNQAYVPPVLTDGKEDGAVQIIASGPDQQITAMKNLFFSMITSAEKSIWVATPYFIPDDDIFTALRVAAMSGIDVKILFPKKPDKWLPYLASHSYFPGLVDSGVNIYEYERGFMHSKILIVDGVMASIGTANMDMRSFHLNFEVNAFLYDTESTEQLVADYEADLADSVRLDSDRIKNRGYVVRFLESAARLMSPLL</sequence>
<dbReference type="Pfam" id="PF13091">
    <property type="entry name" value="PLDc_2"/>
    <property type="match status" value="2"/>
</dbReference>
<proteinExistence type="inferred from homology"/>
<feature type="active site" evidence="13">
    <location>
        <position position="227"/>
    </location>
</feature>
<feature type="active site" evidence="13">
    <location>
        <position position="405"/>
    </location>
</feature>
<dbReference type="EC" id="2.7.8.-" evidence="13 14"/>
<comment type="catalytic activity">
    <reaction evidence="13">
        <text>2 a 1,2-diacyl-sn-glycero-3-phospho-(1'-sn-glycerol) = a cardiolipin + glycerol</text>
        <dbReference type="Rhea" id="RHEA:31451"/>
        <dbReference type="ChEBI" id="CHEBI:17754"/>
        <dbReference type="ChEBI" id="CHEBI:62237"/>
        <dbReference type="ChEBI" id="CHEBI:64716"/>
    </reaction>
</comment>
<evidence type="ECO:0000256" key="1">
    <source>
        <dbReference type="ARBA" id="ARBA00004651"/>
    </source>
</evidence>
<dbReference type="HAMAP" id="MF_01916">
    <property type="entry name" value="Cardiolipin_synth_Cls"/>
    <property type="match status" value="1"/>
</dbReference>
<dbReference type="PANTHER" id="PTHR21248">
    <property type="entry name" value="CARDIOLIPIN SYNTHASE"/>
    <property type="match status" value="1"/>
</dbReference>
<feature type="domain" description="PLD phosphodiesterase" evidence="15">
    <location>
        <begin position="398"/>
        <end position="425"/>
    </location>
</feature>
<evidence type="ECO:0000313" key="17">
    <source>
        <dbReference type="Proteomes" id="UP000295418"/>
    </source>
</evidence>
<evidence type="ECO:0000256" key="13">
    <source>
        <dbReference type="HAMAP-Rule" id="MF_01916"/>
    </source>
</evidence>
<keyword evidence="5 13" id="KW-0812">Transmembrane</keyword>
<evidence type="ECO:0000256" key="7">
    <source>
        <dbReference type="ARBA" id="ARBA00022989"/>
    </source>
</evidence>
<evidence type="ECO:0000256" key="6">
    <source>
        <dbReference type="ARBA" id="ARBA00022737"/>
    </source>
</evidence>
<dbReference type="SUPFAM" id="SSF56024">
    <property type="entry name" value="Phospholipase D/nuclease"/>
    <property type="match status" value="2"/>
</dbReference>
<feature type="domain" description="PLD phosphodiesterase" evidence="15">
    <location>
        <begin position="220"/>
        <end position="247"/>
    </location>
</feature>
<organism evidence="16 17">
    <name type="scientific">Paenibacillus albiflavus</name>
    <dbReference type="NCBI Taxonomy" id="2545760"/>
    <lineage>
        <taxon>Bacteria</taxon>
        <taxon>Bacillati</taxon>
        <taxon>Bacillota</taxon>
        <taxon>Bacilli</taxon>
        <taxon>Bacillales</taxon>
        <taxon>Paenibacillaceae</taxon>
        <taxon>Paenibacillus</taxon>
    </lineage>
</organism>
<comment type="function">
    <text evidence="12 13">Catalyzes the reversible phosphatidyl group transfer from one phosphatidylglycerol molecule to another to form cardiolipin (CL) (diphosphatidylglycerol) and glycerol.</text>
</comment>
<dbReference type="GO" id="GO:0005886">
    <property type="term" value="C:plasma membrane"/>
    <property type="evidence" value="ECO:0007669"/>
    <property type="project" value="UniProtKB-SubCell"/>
</dbReference>
<dbReference type="InterPro" id="IPR025202">
    <property type="entry name" value="PLD-like_dom"/>
</dbReference>
<keyword evidence="11 13" id="KW-1208">Phospholipid metabolism</keyword>
<keyword evidence="7 13" id="KW-1133">Transmembrane helix</keyword>
<dbReference type="OrthoDB" id="9762009at2"/>
<evidence type="ECO:0000256" key="14">
    <source>
        <dbReference type="NCBIfam" id="TIGR04265"/>
    </source>
</evidence>
<evidence type="ECO:0000256" key="2">
    <source>
        <dbReference type="ARBA" id="ARBA00022475"/>
    </source>
</evidence>
<keyword evidence="8 13" id="KW-0443">Lipid metabolism</keyword>
<gene>
    <name evidence="16" type="primary">cls</name>
    <name evidence="16" type="ORF">E0485_07220</name>
</gene>
<dbReference type="Proteomes" id="UP000295418">
    <property type="component" value="Unassembled WGS sequence"/>
</dbReference>
<dbReference type="AlphaFoldDB" id="A0A4R4EKZ0"/>
<dbReference type="InterPro" id="IPR030874">
    <property type="entry name" value="Cardiolipin_synth_Firmi"/>
</dbReference>
<dbReference type="Gene3D" id="3.30.870.10">
    <property type="entry name" value="Endonuclease Chain A"/>
    <property type="match status" value="2"/>
</dbReference>
<dbReference type="FunFam" id="3.30.870.10:FF:000014">
    <property type="entry name" value="Cardiolipin synthase"/>
    <property type="match status" value="1"/>
</dbReference>
<evidence type="ECO:0000313" key="16">
    <source>
        <dbReference type="EMBL" id="TCZ78968.1"/>
    </source>
</evidence>
<dbReference type="GO" id="GO:0008808">
    <property type="term" value="F:cardiolipin synthase activity"/>
    <property type="evidence" value="ECO:0007669"/>
    <property type="project" value="UniProtKB-UniRule"/>
</dbReference>
<feature type="active site" evidence="13">
    <location>
        <position position="232"/>
    </location>
</feature>
<dbReference type="CDD" id="cd09112">
    <property type="entry name" value="PLDc_CLS_2"/>
    <property type="match status" value="1"/>
</dbReference>
<feature type="transmembrane region" description="Helical" evidence="13">
    <location>
        <begin position="45"/>
        <end position="63"/>
    </location>
</feature>
<dbReference type="GO" id="GO:0032049">
    <property type="term" value="P:cardiolipin biosynthetic process"/>
    <property type="evidence" value="ECO:0007669"/>
    <property type="project" value="UniProtKB-UniRule"/>
</dbReference>
<accession>A0A4R4EKZ0</accession>
<name>A0A4R4EKZ0_9BACL</name>
<keyword evidence="6" id="KW-0677">Repeat</keyword>
<dbReference type="Pfam" id="PF13396">
    <property type="entry name" value="PLDc_N"/>
    <property type="match status" value="1"/>
</dbReference>
<dbReference type="InterPro" id="IPR027379">
    <property type="entry name" value="CLS_N"/>
</dbReference>
<evidence type="ECO:0000259" key="15">
    <source>
        <dbReference type="PROSITE" id="PS50035"/>
    </source>
</evidence>
<dbReference type="FunFam" id="3.30.870.10:FF:000021">
    <property type="entry name" value="Cardiolipin synthase"/>
    <property type="match status" value="1"/>
</dbReference>
<keyword evidence="4 13" id="KW-0808">Transferase</keyword>
<evidence type="ECO:0000256" key="5">
    <source>
        <dbReference type="ARBA" id="ARBA00022692"/>
    </source>
</evidence>
<keyword evidence="17" id="KW-1185">Reference proteome</keyword>
<dbReference type="PANTHER" id="PTHR21248:SF20">
    <property type="entry name" value="CARDIOLIPIN SYNTHASE YWIE-RELATED"/>
    <property type="match status" value="1"/>
</dbReference>
<feature type="active site" evidence="13">
    <location>
        <position position="410"/>
    </location>
</feature>
<keyword evidence="2 13" id="KW-1003">Cell membrane</keyword>
<dbReference type="NCBIfam" id="TIGR04265">
    <property type="entry name" value="bac_cardiolipin"/>
    <property type="match status" value="1"/>
</dbReference>
<evidence type="ECO:0000256" key="9">
    <source>
        <dbReference type="ARBA" id="ARBA00023136"/>
    </source>
</evidence>
<evidence type="ECO:0000256" key="11">
    <source>
        <dbReference type="ARBA" id="ARBA00023264"/>
    </source>
</evidence>
<keyword evidence="3 13" id="KW-0444">Lipid biosynthesis</keyword>
<feature type="active site" evidence="13">
    <location>
        <position position="225"/>
    </location>
</feature>
<keyword evidence="10 13" id="KW-0594">Phospholipid biosynthesis</keyword>
<reference evidence="16 17" key="1">
    <citation type="submission" date="2019-03" db="EMBL/GenBank/DDBJ databases">
        <authorList>
            <person name="Kim M.K.M."/>
        </authorList>
    </citation>
    <scope>NUCLEOTIDE SEQUENCE [LARGE SCALE GENOMIC DNA]</scope>
    <source>
        <strain evidence="16 17">18JY21-1</strain>
    </source>
</reference>
<dbReference type="InterPro" id="IPR001736">
    <property type="entry name" value="PLipase_D/transphosphatidylase"/>
</dbReference>
<dbReference type="SMART" id="SM00155">
    <property type="entry name" value="PLDc"/>
    <property type="match status" value="2"/>
</dbReference>
<comment type="caution">
    <text evidence="16">The sequence shown here is derived from an EMBL/GenBank/DDBJ whole genome shotgun (WGS) entry which is preliminary data.</text>
</comment>
<evidence type="ECO:0000256" key="12">
    <source>
        <dbReference type="ARBA" id="ARBA00057569"/>
    </source>
</evidence>
<comment type="subcellular location">
    <subcellularLocation>
        <location evidence="1 13">Cell membrane</location>
        <topology evidence="1 13">Multi-pass membrane protein</topology>
    </subcellularLocation>
</comment>
<feature type="active site" evidence="13">
    <location>
        <position position="403"/>
    </location>
</feature>
<feature type="transmembrane region" description="Helical" evidence="13">
    <location>
        <begin position="12"/>
        <end position="33"/>
    </location>
</feature>
<dbReference type="InterPro" id="IPR022924">
    <property type="entry name" value="Cardiolipin_synthase"/>
</dbReference>
<evidence type="ECO:0000256" key="8">
    <source>
        <dbReference type="ARBA" id="ARBA00023098"/>
    </source>
</evidence>
<evidence type="ECO:0000256" key="10">
    <source>
        <dbReference type="ARBA" id="ARBA00023209"/>
    </source>
</evidence>
<protein>
    <recommendedName>
        <fullName evidence="13 14">Cardiolipin synthase</fullName>
        <shortName evidence="13">CL synthase</shortName>
        <ecNumber evidence="13 14">2.7.8.-</ecNumber>
    </recommendedName>
</protein>
<dbReference type="EMBL" id="SKFG01000004">
    <property type="protein sequence ID" value="TCZ78968.1"/>
    <property type="molecule type" value="Genomic_DNA"/>
</dbReference>